<dbReference type="Pfam" id="PF10545">
    <property type="entry name" value="MADF_DNA_bdg"/>
    <property type="match status" value="1"/>
</dbReference>
<sequence>MKMRWNYRTESTLIKLIRERRILWDSTNEYYSRKSLKKQEYDEIAQQLLQEFPDIPPHAMTGDAVRVKFNHLREYFRRLLKRVQVKENGAFVGEELVPEWEHFTSLLFLNDTTSNQYTLVSNLPKFKSLSEASVEDFDNAGSKETRGIGLYIGEEEEDSSYLSKILTPITQLSTENCELFQTPAELERCSPTAATVPEQDTSHYLNSVHFKPGIESSLVPSCTKSYSAKKKRKRISPQDSEEALNISLACLHKITEKKEDQYDHFGKFVASAIRSLPEGNRWPVMTNIWQVLDMTIEKE</sequence>
<dbReference type="EMBL" id="JAHLQT010035076">
    <property type="protein sequence ID" value="KAG7158458.1"/>
    <property type="molecule type" value="Genomic_DNA"/>
</dbReference>
<dbReference type="PROSITE" id="PS51029">
    <property type="entry name" value="MADF"/>
    <property type="match status" value="1"/>
</dbReference>
<dbReference type="OrthoDB" id="6380034at2759"/>
<feature type="domain" description="MADF" evidence="1">
    <location>
        <begin position="12"/>
        <end position="114"/>
    </location>
</feature>
<proteinExistence type="predicted"/>
<dbReference type="Proteomes" id="UP000747542">
    <property type="component" value="Unassembled WGS sequence"/>
</dbReference>
<name>A0A8J5JPL8_HOMAM</name>
<evidence type="ECO:0000259" key="1">
    <source>
        <dbReference type="PROSITE" id="PS51029"/>
    </source>
</evidence>
<comment type="caution">
    <text evidence="2">The sequence shown here is derived from an EMBL/GenBank/DDBJ whole genome shotgun (WGS) entry which is preliminary data.</text>
</comment>
<dbReference type="SMART" id="SM00595">
    <property type="entry name" value="MADF"/>
    <property type="match status" value="1"/>
</dbReference>
<accession>A0A8J5JPL8</accession>
<gene>
    <name evidence="2" type="ORF">Hamer_G019474</name>
</gene>
<organism evidence="2 3">
    <name type="scientific">Homarus americanus</name>
    <name type="common">American lobster</name>
    <dbReference type="NCBI Taxonomy" id="6706"/>
    <lineage>
        <taxon>Eukaryota</taxon>
        <taxon>Metazoa</taxon>
        <taxon>Ecdysozoa</taxon>
        <taxon>Arthropoda</taxon>
        <taxon>Crustacea</taxon>
        <taxon>Multicrustacea</taxon>
        <taxon>Malacostraca</taxon>
        <taxon>Eumalacostraca</taxon>
        <taxon>Eucarida</taxon>
        <taxon>Decapoda</taxon>
        <taxon>Pleocyemata</taxon>
        <taxon>Astacidea</taxon>
        <taxon>Nephropoidea</taxon>
        <taxon>Nephropidae</taxon>
        <taxon>Homarus</taxon>
    </lineage>
</organism>
<keyword evidence="3" id="KW-1185">Reference proteome</keyword>
<dbReference type="PANTHER" id="PTHR21505">
    <property type="entry name" value="MADF DOMAIN-CONTAINING PROTEIN-RELATED"/>
    <property type="match status" value="1"/>
</dbReference>
<dbReference type="InterPro" id="IPR006578">
    <property type="entry name" value="MADF-dom"/>
</dbReference>
<reference evidence="2" key="1">
    <citation type="journal article" date="2021" name="Sci. Adv.">
        <title>The American lobster genome reveals insights on longevity, neural, and immune adaptations.</title>
        <authorList>
            <person name="Polinski J.M."/>
            <person name="Zimin A.V."/>
            <person name="Clark K.F."/>
            <person name="Kohn A.B."/>
            <person name="Sadowski N."/>
            <person name="Timp W."/>
            <person name="Ptitsyn A."/>
            <person name="Khanna P."/>
            <person name="Romanova D.Y."/>
            <person name="Williams P."/>
            <person name="Greenwood S.J."/>
            <person name="Moroz L.L."/>
            <person name="Walt D.R."/>
            <person name="Bodnar A.G."/>
        </authorList>
    </citation>
    <scope>NUCLEOTIDE SEQUENCE</scope>
    <source>
        <strain evidence="2">GMGI-L3</strain>
    </source>
</reference>
<evidence type="ECO:0000313" key="2">
    <source>
        <dbReference type="EMBL" id="KAG7158458.1"/>
    </source>
</evidence>
<dbReference type="PANTHER" id="PTHR21505:SF12">
    <property type="entry name" value="MADF DOMAIN-CONTAINING PROTEIN-RELATED"/>
    <property type="match status" value="1"/>
</dbReference>
<evidence type="ECO:0000313" key="3">
    <source>
        <dbReference type="Proteomes" id="UP000747542"/>
    </source>
</evidence>
<protein>
    <submittedName>
        <fullName evidence="2">Putative Alcohol dehydrogenase transcription factor Myb/SANT-like-containing protein 18</fullName>
    </submittedName>
</protein>
<dbReference type="AlphaFoldDB" id="A0A8J5JPL8"/>